<protein>
    <submittedName>
        <fullName evidence="1">Uncharacterized protein</fullName>
    </submittedName>
</protein>
<sequence length="213" mass="21627">MSTHISLAVCALANMKNAPIMVCALAISLAAATMLSTAAAAAGACARDPSMTIAAACNKTTAWQGPQGKPAFELCMKTLQGAAPENSTASAYGIVAAKAALESCAATERAAGKLSQDPKLPENLRATYGSCVDMYGLARTGVTAMGDALKTCSTPGLLRGFADANAAVNDCLQVEWLVDDGGVASPLHSMVLADRDRITLACFLGALIPGSDE</sequence>
<name>A0ACD5TCH9_AVESA</name>
<keyword evidence="2" id="KW-1185">Reference proteome</keyword>
<accession>A0ACD5TCH9</accession>
<organism evidence="1 2">
    <name type="scientific">Avena sativa</name>
    <name type="common">Oat</name>
    <dbReference type="NCBI Taxonomy" id="4498"/>
    <lineage>
        <taxon>Eukaryota</taxon>
        <taxon>Viridiplantae</taxon>
        <taxon>Streptophyta</taxon>
        <taxon>Embryophyta</taxon>
        <taxon>Tracheophyta</taxon>
        <taxon>Spermatophyta</taxon>
        <taxon>Magnoliopsida</taxon>
        <taxon>Liliopsida</taxon>
        <taxon>Poales</taxon>
        <taxon>Poaceae</taxon>
        <taxon>BOP clade</taxon>
        <taxon>Pooideae</taxon>
        <taxon>Poodae</taxon>
        <taxon>Poeae</taxon>
        <taxon>Poeae Chloroplast Group 1 (Aveneae type)</taxon>
        <taxon>Aveninae</taxon>
        <taxon>Avena</taxon>
    </lineage>
</organism>
<evidence type="ECO:0000313" key="2">
    <source>
        <dbReference type="Proteomes" id="UP001732700"/>
    </source>
</evidence>
<dbReference type="Proteomes" id="UP001732700">
    <property type="component" value="Chromosome 1A"/>
</dbReference>
<proteinExistence type="predicted"/>
<dbReference type="EnsemblPlants" id="AVESA.00010b.r2.1AG0029850.1">
    <property type="protein sequence ID" value="AVESA.00010b.r2.1AG0029850.1.CDS"/>
    <property type="gene ID" value="AVESA.00010b.r2.1AG0029850"/>
</dbReference>
<evidence type="ECO:0000313" key="1">
    <source>
        <dbReference type="EnsemblPlants" id="AVESA.00010b.r2.1AG0029850.1.CDS"/>
    </source>
</evidence>
<reference evidence="1" key="2">
    <citation type="submission" date="2025-09" db="UniProtKB">
        <authorList>
            <consortium name="EnsemblPlants"/>
        </authorList>
    </citation>
    <scope>IDENTIFICATION</scope>
</reference>
<reference evidence="1" key="1">
    <citation type="submission" date="2021-05" db="EMBL/GenBank/DDBJ databases">
        <authorList>
            <person name="Scholz U."/>
            <person name="Mascher M."/>
            <person name="Fiebig A."/>
        </authorList>
    </citation>
    <scope>NUCLEOTIDE SEQUENCE [LARGE SCALE GENOMIC DNA]</scope>
</reference>